<comment type="similarity">
    <text evidence="2">Belongs to the ABC-4 integral membrane protein family. HrtB subfamily.</text>
</comment>
<evidence type="ECO:0000313" key="12">
    <source>
        <dbReference type="EMBL" id="APU45885.1"/>
    </source>
</evidence>
<sequence>MFLAIKEILHEKVRYGLIVTMVVLTSYLMFLLMGMMFGLASENTVAIESWGTKAVVLNKNANVSLSQSLIAPSQLPKLTKHEAELGLVPVVMEMVGQKESHKTSLQFVGLKEDQFIAKDKLAITSGHRVQRSNQLVLDESLKDKGYRLGSKVKFGNSATEYTVVGFAKDAKLNISSIAYGDLSVWQSLRGVGNQFVASGIISDQAKPAVTAGLASYSVNTFIEKLPGYSAQNTVFEFMIGFLMVISVIIIAVFLYILTMQKLANYAVLRAQGIPAQRLINATLGQALILMVVGVIIALLLTVVTGAVLPTAVPILFNWPLTIGVAVALVVMGVIGALLPVRVIKKIDPLDALN</sequence>
<dbReference type="Proteomes" id="UP000185427">
    <property type="component" value="Chromosome"/>
</dbReference>
<comment type="function">
    <text evidence="10">Part of the ABC transporter complex hrt involved in hemin import. Responsible for the translocation of the substrate across the membrane.</text>
</comment>
<dbReference type="PANTHER" id="PTHR43738">
    <property type="entry name" value="ABC TRANSPORTER, MEMBRANE PROTEIN"/>
    <property type="match status" value="1"/>
</dbReference>
<evidence type="ECO:0000256" key="2">
    <source>
        <dbReference type="ARBA" id="ARBA00008697"/>
    </source>
</evidence>
<dbReference type="Pfam" id="PF02687">
    <property type="entry name" value="FtsX"/>
    <property type="match status" value="1"/>
</dbReference>
<dbReference type="GeneID" id="83715730"/>
<keyword evidence="9" id="KW-0472">Membrane</keyword>
<dbReference type="GO" id="GO:0005886">
    <property type="term" value="C:plasma membrane"/>
    <property type="evidence" value="ECO:0007669"/>
    <property type="project" value="UniProtKB-SubCell"/>
</dbReference>
<dbReference type="InterPro" id="IPR051125">
    <property type="entry name" value="ABC-4/HrtB_transporter"/>
</dbReference>
<dbReference type="OrthoDB" id="384327at2"/>
<evidence type="ECO:0000256" key="7">
    <source>
        <dbReference type="ARBA" id="ARBA00022692"/>
    </source>
</evidence>
<evidence type="ECO:0000256" key="9">
    <source>
        <dbReference type="ARBA" id="ARBA00023136"/>
    </source>
</evidence>
<protein>
    <recommendedName>
        <fullName evidence="4">Putative hemin transport system permease protein HrtB</fullName>
    </recommendedName>
</protein>
<evidence type="ECO:0000256" key="10">
    <source>
        <dbReference type="ARBA" id="ARBA00024973"/>
    </source>
</evidence>
<organism evidence="12 13">
    <name type="scientific">Limosilactobacillus fermentum</name>
    <name type="common">Lactobacillus fermentum</name>
    <dbReference type="NCBI Taxonomy" id="1613"/>
    <lineage>
        <taxon>Bacteria</taxon>
        <taxon>Bacillati</taxon>
        <taxon>Bacillota</taxon>
        <taxon>Bacilli</taxon>
        <taxon>Lactobacillales</taxon>
        <taxon>Lactobacillaceae</taxon>
        <taxon>Limosilactobacillus</taxon>
    </lineage>
</organism>
<keyword evidence="5" id="KW-0813">Transport</keyword>
<dbReference type="PANTHER" id="PTHR43738:SF1">
    <property type="entry name" value="HEMIN TRANSPORT SYSTEM PERMEASE PROTEIN HRTB-RELATED"/>
    <property type="match status" value="1"/>
</dbReference>
<comment type="subunit">
    <text evidence="3">The complex is composed of two ATP-binding proteins (HrtA), two transmembrane proteins (HrtB) and a solute-binding protein.</text>
</comment>
<evidence type="ECO:0000313" key="13">
    <source>
        <dbReference type="Proteomes" id="UP000185427"/>
    </source>
</evidence>
<evidence type="ECO:0000256" key="6">
    <source>
        <dbReference type="ARBA" id="ARBA00022475"/>
    </source>
</evidence>
<proteinExistence type="inferred from homology"/>
<keyword evidence="8" id="KW-1133">Transmembrane helix</keyword>
<gene>
    <name evidence="12" type="ORF">BUW47_05345</name>
</gene>
<dbReference type="AlphaFoldDB" id="A0A1L7GV14"/>
<keyword evidence="7" id="KW-0812">Transmembrane</keyword>
<reference evidence="12 13" key="1">
    <citation type="submission" date="2016-12" db="EMBL/GenBank/DDBJ databases">
        <title>Complete Genome Sequence of Lactobacillus fermentum Strain SNUV175, a Probiotic for Treatment of Bacterial Vaginosis.</title>
        <authorList>
            <person name="Lee S."/>
            <person name="You H.J."/>
            <person name="Kwon B."/>
            <person name="Ko G."/>
        </authorList>
    </citation>
    <scope>NUCLEOTIDE SEQUENCE [LARGE SCALE GENOMIC DNA]</scope>
    <source>
        <strain evidence="12 13">SNUV175</strain>
    </source>
</reference>
<keyword evidence="6" id="KW-1003">Cell membrane</keyword>
<name>A0A1L7GV14_LIMFE</name>
<evidence type="ECO:0000259" key="11">
    <source>
        <dbReference type="Pfam" id="PF02687"/>
    </source>
</evidence>
<evidence type="ECO:0000256" key="8">
    <source>
        <dbReference type="ARBA" id="ARBA00022989"/>
    </source>
</evidence>
<evidence type="ECO:0000256" key="5">
    <source>
        <dbReference type="ARBA" id="ARBA00022448"/>
    </source>
</evidence>
<dbReference type="InterPro" id="IPR003838">
    <property type="entry name" value="ABC3_permease_C"/>
</dbReference>
<comment type="subcellular location">
    <subcellularLocation>
        <location evidence="1">Cell membrane</location>
        <topology evidence="1">Multi-pass membrane protein</topology>
    </subcellularLocation>
</comment>
<evidence type="ECO:0000256" key="1">
    <source>
        <dbReference type="ARBA" id="ARBA00004651"/>
    </source>
</evidence>
<evidence type="ECO:0000256" key="4">
    <source>
        <dbReference type="ARBA" id="ARBA00016962"/>
    </source>
</evidence>
<dbReference type="EMBL" id="CP019030">
    <property type="protein sequence ID" value="APU45885.1"/>
    <property type="molecule type" value="Genomic_DNA"/>
</dbReference>
<dbReference type="RefSeq" id="WP_031273931.1">
    <property type="nucleotide sequence ID" value="NZ_CP019030.1"/>
</dbReference>
<feature type="domain" description="ABC3 transporter permease C-terminal" evidence="11">
    <location>
        <begin position="237"/>
        <end position="348"/>
    </location>
</feature>
<accession>A0A1L7GV14</accession>
<evidence type="ECO:0000256" key="3">
    <source>
        <dbReference type="ARBA" id="ARBA00011131"/>
    </source>
</evidence>